<gene>
    <name evidence="9" type="primary">pnp</name>
    <name evidence="12" type="ORF">A3J05_03075</name>
</gene>
<proteinExistence type="inferred from homology"/>
<dbReference type="EMBL" id="MFFF01000025">
    <property type="protein sequence ID" value="OGE98848.1"/>
    <property type="molecule type" value="Genomic_DNA"/>
</dbReference>
<dbReference type="GO" id="GO:0006402">
    <property type="term" value="P:mRNA catabolic process"/>
    <property type="evidence" value="ECO:0007669"/>
    <property type="project" value="UniProtKB-UniRule"/>
</dbReference>
<dbReference type="InterPro" id="IPR003029">
    <property type="entry name" value="S1_domain"/>
</dbReference>
<feature type="binding site" evidence="9">
    <location>
        <position position="490"/>
    </location>
    <ligand>
        <name>Mg(2+)</name>
        <dbReference type="ChEBI" id="CHEBI:18420"/>
    </ligand>
</feature>
<dbReference type="PROSITE" id="PS50084">
    <property type="entry name" value="KH_TYPE_1"/>
    <property type="match status" value="1"/>
</dbReference>
<dbReference type="AlphaFoldDB" id="A0A1F5Q9N3"/>
<dbReference type="Gene3D" id="3.30.1370.10">
    <property type="entry name" value="K Homology domain, type 1"/>
    <property type="match status" value="1"/>
</dbReference>
<dbReference type="SUPFAM" id="SSF55666">
    <property type="entry name" value="Ribonuclease PH domain 2-like"/>
    <property type="match status" value="2"/>
</dbReference>
<dbReference type="InterPro" id="IPR015847">
    <property type="entry name" value="ExoRNase_PH_dom2"/>
</dbReference>
<dbReference type="PIRSF" id="PIRSF005499">
    <property type="entry name" value="PNPase"/>
    <property type="match status" value="1"/>
</dbReference>
<dbReference type="InterPro" id="IPR004088">
    <property type="entry name" value="KH_dom_type_1"/>
</dbReference>
<dbReference type="SUPFAM" id="SSF54211">
    <property type="entry name" value="Ribosomal protein S5 domain 2-like"/>
    <property type="match status" value="2"/>
</dbReference>
<evidence type="ECO:0000256" key="1">
    <source>
        <dbReference type="ARBA" id="ARBA00004496"/>
    </source>
</evidence>
<dbReference type="FunFam" id="2.40.50.140:FF:000023">
    <property type="entry name" value="Polyribonucleotide nucleotidyltransferase"/>
    <property type="match status" value="1"/>
</dbReference>
<feature type="domain" description="S1 motif" evidence="11">
    <location>
        <begin position="626"/>
        <end position="694"/>
    </location>
</feature>
<dbReference type="FunFam" id="3.30.230.70:FF:000001">
    <property type="entry name" value="Polyribonucleotide nucleotidyltransferase"/>
    <property type="match status" value="1"/>
</dbReference>
<dbReference type="HAMAP" id="MF_01595">
    <property type="entry name" value="PNPase"/>
    <property type="match status" value="1"/>
</dbReference>
<dbReference type="GO" id="GO:0003723">
    <property type="term" value="F:RNA binding"/>
    <property type="evidence" value="ECO:0007669"/>
    <property type="project" value="UniProtKB-UniRule"/>
</dbReference>
<dbReference type="InterPro" id="IPR027408">
    <property type="entry name" value="PNPase/RNase_PH_dom_sf"/>
</dbReference>
<evidence type="ECO:0000256" key="7">
    <source>
        <dbReference type="ARBA" id="ARBA00022842"/>
    </source>
</evidence>
<evidence type="ECO:0000256" key="6">
    <source>
        <dbReference type="ARBA" id="ARBA00022723"/>
    </source>
</evidence>
<protein>
    <recommendedName>
        <fullName evidence="9">Polyribonucleotide nucleotidyltransferase</fullName>
        <ecNumber evidence="9">2.7.7.8</ecNumber>
    </recommendedName>
    <alternativeName>
        <fullName evidence="9">Polynucleotide phosphorylase</fullName>
        <shortName evidence="9">PNPase</shortName>
    </alternativeName>
</protein>
<dbReference type="SUPFAM" id="SSF50249">
    <property type="entry name" value="Nucleic acid-binding proteins"/>
    <property type="match status" value="1"/>
</dbReference>
<dbReference type="InterPro" id="IPR036456">
    <property type="entry name" value="PNPase_PH_RNA-bd_sf"/>
</dbReference>
<name>A0A1F5Q9N3_9BACT</name>
<dbReference type="PROSITE" id="PS50126">
    <property type="entry name" value="S1"/>
    <property type="match status" value="1"/>
</dbReference>
<dbReference type="GO" id="GO:0005829">
    <property type="term" value="C:cytosol"/>
    <property type="evidence" value="ECO:0007669"/>
    <property type="project" value="TreeGrafter"/>
</dbReference>
<dbReference type="PANTHER" id="PTHR11252:SF0">
    <property type="entry name" value="POLYRIBONUCLEOTIDE NUCLEOTIDYLTRANSFERASE 1, MITOCHONDRIAL"/>
    <property type="match status" value="1"/>
</dbReference>
<evidence type="ECO:0000313" key="13">
    <source>
        <dbReference type="Proteomes" id="UP000177235"/>
    </source>
</evidence>
<dbReference type="FunFam" id="3.30.230.70:FF:000002">
    <property type="entry name" value="Polyribonucleotide nucleotidyltransferase"/>
    <property type="match status" value="1"/>
</dbReference>
<dbReference type="SMART" id="SM00316">
    <property type="entry name" value="S1"/>
    <property type="match status" value="1"/>
</dbReference>
<dbReference type="InterPro" id="IPR036612">
    <property type="entry name" value="KH_dom_type_1_sf"/>
</dbReference>
<dbReference type="PANTHER" id="PTHR11252">
    <property type="entry name" value="POLYRIBONUCLEOTIDE NUCLEOTIDYLTRANSFERASE"/>
    <property type="match status" value="1"/>
</dbReference>
<dbReference type="Pfam" id="PF03726">
    <property type="entry name" value="PNPase"/>
    <property type="match status" value="1"/>
</dbReference>
<dbReference type="InterPro" id="IPR012162">
    <property type="entry name" value="PNPase"/>
</dbReference>
<comment type="subcellular location">
    <subcellularLocation>
        <location evidence="1 9">Cytoplasm</location>
    </subcellularLocation>
</comment>
<dbReference type="SMART" id="SM00322">
    <property type="entry name" value="KH"/>
    <property type="match status" value="1"/>
</dbReference>
<evidence type="ECO:0000313" key="12">
    <source>
        <dbReference type="EMBL" id="OGE98848.1"/>
    </source>
</evidence>
<dbReference type="Pfam" id="PF00575">
    <property type="entry name" value="S1"/>
    <property type="match status" value="1"/>
</dbReference>
<dbReference type="NCBIfam" id="TIGR03591">
    <property type="entry name" value="polynuc_phos"/>
    <property type="match status" value="1"/>
</dbReference>
<evidence type="ECO:0000256" key="8">
    <source>
        <dbReference type="ARBA" id="ARBA00022884"/>
    </source>
</evidence>
<dbReference type="InterPro" id="IPR004087">
    <property type="entry name" value="KH_dom"/>
</dbReference>
<reference evidence="12 13" key="1">
    <citation type="journal article" date="2016" name="Nat. Commun.">
        <title>Thousands of microbial genomes shed light on interconnected biogeochemical processes in an aquifer system.</title>
        <authorList>
            <person name="Anantharaman K."/>
            <person name="Brown C.T."/>
            <person name="Hug L.A."/>
            <person name="Sharon I."/>
            <person name="Castelle C.J."/>
            <person name="Probst A.J."/>
            <person name="Thomas B.C."/>
            <person name="Singh A."/>
            <person name="Wilkins M.J."/>
            <person name="Karaoz U."/>
            <person name="Brodie E.L."/>
            <person name="Williams K.H."/>
            <person name="Hubbard S.S."/>
            <person name="Banfield J.F."/>
        </authorList>
    </citation>
    <scope>NUCLEOTIDE SEQUENCE [LARGE SCALE GENOMIC DNA]</scope>
</reference>
<comment type="caution">
    <text evidence="12">The sequence shown here is derived from an EMBL/GenBank/DDBJ whole genome shotgun (WGS) entry which is preliminary data.</text>
</comment>
<dbReference type="GO" id="GO:0006396">
    <property type="term" value="P:RNA processing"/>
    <property type="evidence" value="ECO:0007669"/>
    <property type="project" value="InterPro"/>
</dbReference>
<evidence type="ECO:0000256" key="9">
    <source>
        <dbReference type="HAMAP-Rule" id="MF_01595"/>
    </source>
</evidence>
<dbReference type="CDD" id="cd11363">
    <property type="entry name" value="RNase_PH_PNPase_1"/>
    <property type="match status" value="1"/>
</dbReference>
<dbReference type="Pfam" id="PF01138">
    <property type="entry name" value="RNase_PH"/>
    <property type="match status" value="2"/>
</dbReference>
<dbReference type="GO" id="GO:0004654">
    <property type="term" value="F:polyribonucleotide nucleotidyltransferase activity"/>
    <property type="evidence" value="ECO:0007669"/>
    <property type="project" value="UniProtKB-UniRule"/>
</dbReference>
<evidence type="ECO:0000256" key="3">
    <source>
        <dbReference type="ARBA" id="ARBA00022490"/>
    </source>
</evidence>
<evidence type="ECO:0000256" key="2">
    <source>
        <dbReference type="ARBA" id="ARBA00007404"/>
    </source>
</evidence>
<feature type="binding site" evidence="9">
    <location>
        <position position="496"/>
    </location>
    <ligand>
        <name>Mg(2+)</name>
        <dbReference type="ChEBI" id="CHEBI:18420"/>
    </ligand>
</feature>
<dbReference type="FunFam" id="3.30.1370.10:FF:000001">
    <property type="entry name" value="Polyribonucleotide nucleotidyltransferase"/>
    <property type="match status" value="1"/>
</dbReference>
<comment type="function">
    <text evidence="9">Involved in mRNA degradation. Catalyzes the phosphorolysis of single-stranded polyribonucleotides processively in the 3'- to 5'-direction.</text>
</comment>
<dbReference type="InterPro" id="IPR020568">
    <property type="entry name" value="Ribosomal_Su5_D2-typ_SF"/>
</dbReference>
<dbReference type="SUPFAM" id="SSF46915">
    <property type="entry name" value="Polynucleotide phosphorylase/guanosine pentaphosphate synthase (PNPase/GPSI), domain 3"/>
    <property type="match status" value="1"/>
</dbReference>
<dbReference type="SUPFAM" id="SSF54791">
    <property type="entry name" value="Eukaryotic type KH-domain (KH-domain type I)"/>
    <property type="match status" value="1"/>
</dbReference>
<dbReference type="Pfam" id="PF03725">
    <property type="entry name" value="RNase_PH_C"/>
    <property type="match status" value="1"/>
</dbReference>
<dbReference type="InterPro" id="IPR036345">
    <property type="entry name" value="ExoRNase_PH_dom2_sf"/>
</dbReference>
<keyword evidence="4 9" id="KW-0808">Transferase</keyword>
<comment type="similarity">
    <text evidence="2 9">Belongs to the polyribonucleotide nucleotidyltransferase family.</text>
</comment>
<evidence type="ECO:0000256" key="10">
    <source>
        <dbReference type="SAM" id="MobiDB-lite"/>
    </source>
</evidence>
<dbReference type="InterPro" id="IPR001247">
    <property type="entry name" value="ExoRNase_PH_dom1"/>
</dbReference>
<evidence type="ECO:0000256" key="4">
    <source>
        <dbReference type="ARBA" id="ARBA00022679"/>
    </source>
</evidence>
<dbReference type="CDD" id="cd11364">
    <property type="entry name" value="RNase_PH_PNPase_2"/>
    <property type="match status" value="1"/>
</dbReference>
<dbReference type="CDD" id="cd04472">
    <property type="entry name" value="S1_PNPase"/>
    <property type="match status" value="1"/>
</dbReference>
<keyword evidence="8 9" id="KW-0694">RNA-binding</keyword>
<dbReference type="Proteomes" id="UP000177235">
    <property type="component" value="Unassembled WGS sequence"/>
</dbReference>
<dbReference type="CDD" id="cd02393">
    <property type="entry name" value="KH-I_PNPase"/>
    <property type="match status" value="1"/>
</dbReference>
<dbReference type="GO" id="GO:0000287">
    <property type="term" value="F:magnesium ion binding"/>
    <property type="evidence" value="ECO:0007669"/>
    <property type="project" value="UniProtKB-UniRule"/>
</dbReference>
<dbReference type="Gene3D" id="3.30.230.70">
    <property type="entry name" value="GHMP Kinase, N-terminal domain"/>
    <property type="match status" value="2"/>
</dbReference>
<feature type="region of interest" description="Disordered" evidence="10">
    <location>
        <begin position="696"/>
        <end position="731"/>
    </location>
</feature>
<keyword evidence="3 9" id="KW-0963">Cytoplasm</keyword>
<keyword evidence="7 9" id="KW-0460">Magnesium</keyword>
<dbReference type="Gene3D" id="2.40.50.140">
    <property type="entry name" value="Nucleic acid-binding proteins"/>
    <property type="match status" value="1"/>
</dbReference>
<keyword evidence="5 9" id="KW-0548">Nucleotidyltransferase</keyword>
<dbReference type="InterPro" id="IPR015848">
    <property type="entry name" value="PNPase_PH_RNA-bd_bac/org-type"/>
</dbReference>
<evidence type="ECO:0000259" key="11">
    <source>
        <dbReference type="PROSITE" id="PS50126"/>
    </source>
</evidence>
<dbReference type="GO" id="GO:0000175">
    <property type="term" value="F:3'-5'-RNA exonuclease activity"/>
    <property type="evidence" value="ECO:0007669"/>
    <property type="project" value="TreeGrafter"/>
</dbReference>
<organism evidence="12 13">
    <name type="scientific">Candidatus Doudnabacteria bacterium RIFCSPLOWO2_02_FULL_48_13</name>
    <dbReference type="NCBI Taxonomy" id="1817845"/>
    <lineage>
        <taxon>Bacteria</taxon>
        <taxon>Candidatus Doudnaibacteriota</taxon>
    </lineage>
</organism>
<keyword evidence="6 9" id="KW-0479">Metal-binding</keyword>
<dbReference type="Pfam" id="PF00013">
    <property type="entry name" value="KH_1"/>
    <property type="match status" value="1"/>
</dbReference>
<comment type="catalytic activity">
    <reaction evidence="9">
        <text>RNA(n+1) + phosphate = RNA(n) + a ribonucleoside 5'-diphosphate</text>
        <dbReference type="Rhea" id="RHEA:22096"/>
        <dbReference type="Rhea" id="RHEA-COMP:14527"/>
        <dbReference type="Rhea" id="RHEA-COMP:17342"/>
        <dbReference type="ChEBI" id="CHEBI:43474"/>
        <dbReference type="ChEBI" id="CHEBI:57930"/>
        <dbReference type="ChEBI" id="CHEBI:140395"/>
        <dbReference type="EC" id="2.7.7.8"/>
    </reaction>
</comment>
<sequence>MPKKEYSAEAQIGTKTWNLSTGKFAMQANGSVVVRAGDTMVMGTIVLGRQRDGIDYLPLMVDYEEKLYAAGKIKGSRWVKREGRPSDDAILRGRVIDRSIRPMFNDNIRNDIQVVVTVLSVDGINDPDVLGLNAASAAIEVSDIPWDSPIAGVRVGKIDGKLVLNPSYAEQENGSTLDLIVSGTENHIIMVEAGAKEVPEAEILEAIAFAQGEIKNIVGLIKKLASDVGNAKVEIKTFAPQAELVEKFSAYKDDLAAALFKPEKTDREKAMNDLRDKAVTELAGDDAALKKEVGYIYDKKVKELLQGAILKDSKRVDGRVLDEIRPISCEVSVLPRVHGTGLFKRGETQVLTTATLGGPDDVQLLEDLDTIDERHKRYMHHYNFPGYSVGEVQPLRSPGRREIGHGALAERALEPMIPKKEDFPYTVRLVSEVLSSNGSTSMGSTCGSTLALMDAGVPIKAPVSGIAMGLVLDTKTGNFKILSDIQGIEDGNGHMDFKVAGTKDGITALQLDIKVKGLTVEILSAALEQAKAGRLFILEKMLSAIPEPRKEMSPFAPRITSFYINPEKIREVIGPGGKVINTIIAETGVKIDIEDDGLVMVTSNNEEGSKKAVDWIKNLVREVAVGEEFEGKVVKILDFGAFVQILPGQDGMIHISELENHRVEKVTDVVNIGDTVRVKVINVDEMGRINLSRKALLPGYNPSQGSDRGQRPPRSGGRPGGKPNLDRFVQR</sequence>
<evidence type="ECO:0000256" key="5">
    <source>
        <dbReference type="ARBA" id="ARBA00022695"/>
    </source>
</evidence>
<dbReference type="EC" id="2.7.7.8" evidence="9"/>
<accession>A0A1F5Q9N3</accession>
<dbReference type="InterPro" id="IPR012340">
    <property type="entry name" value="NA-bd_OB-fold"/>
</dbReference>
<dbReference type="NCBIfam" id="NF008805">
    <property type="entry name" value="PRK11824.1"/>
    <property type="match status" value="1"/>
</dbReference>
<comment type="cofactor">
    <cofactor evidence="9">
        <name>Mg(2+)</name>
        <dbReference type="ChEBI" id="CHEBI:18420"/>
    </cofactor>
</comment>